<dbReference type="InParanoid" id="A0A409XN46"/>
<dbReference type="Proteomes" id="UP000283269">
    <property type="component" value="Unassembled WGS sequence"/>
</dbReference>
<organism evidence="2 3">
    <name type="scientific">Psilocybe cyanescens</name>
    <dbReference type="NCBI Taxonomy" id="93625"/>
    <lineage>
        <taxon>Eukaryota</taxon>
        <taxon>Fungi</taxon>
        <taxon>Dikarya</taxon>
        <taxon>Basidiomycota</taxon>
        <taxon>Agaricomycotina</taxon>
        <taxon>Agaricomycetes</taxon>
        <taxon>Agaricomycetidae</taxon>
        <taxon>Agaricales</taxon>
        <taxon>Agaricineae</taxon>
        <taxon>Strophariaceae</taxon>
        <taxon>Psilocybe</taxon>
    </lineage>
</organism>
<feature type="compositionally biased region" description="Basic and acidic residues" evidence="1">
    <location>
        <begin position="68"/>
        <end position="81"/>
    </location>
</feature>
<keyword evidence="3" id="KW-1185">Reference proteome</keyword>
<evidence type="ECO:0000256" key="1">
    <source>
        <dbReference type="SAM" id="MobiDB-lite"/>
    </source>
</evidence>
<accession>A0A409XN46</accession>
<proteinExistence type="predicted"/>
<name>A0A409XN46_PSICY</name>
<comment type="caution">
    <text evidence="2">The sequence shown here is derived from an EMBL/GenBank/DDBJ whole genome shotgun (WGS) entry which is preliminary data.</text>
</comment>
<feature type="region of interest" description="Disordered" evidence="1">
    <location>
        <begin position="1"/>
        <end position="25"/>
    </location>
</feature>
<sequence>MTGPCTMTTTLDTRTRYDDNDDGSVYNDNDTGTRWNKGRGCEQVTRRCERGRNTRPMAYADNDNDTQDAYHDTYDTHGGHDDDTEYTTDDAYHDTQDAYRDTYDTHGGHDDDTYDTYETHGGHDDNTHNTEYATDVRHPRRPQRRR</sequence>
<protein>
    <submittedName>
        <fullName evidence="2">Uncharacterized protein</fullName>
    </submittedName>
</protein>
<evidence type="ECO:0000313" key="3">
    <source>
        <dbReference type="Proteomes" id="UP000283269"/>
    </source>
</evidence>
<dbReference type="AlphaFoldDB" id="A0A409XN46"/>
<gene>
    <name evidence="2" type="ORF">CVT25_008037</name>
</gene>
<feature type="compositionally biased region" description="Low complexity" evidence="1">
    <location>
        <begin position="1"/>
        <end position="12"/>
    </location>
</feature>
<dbReference type="EMBL" id="NHYD01001097">
    <property type="protein sequence ID" value="PPQ92106.1"/>
    <property type="molecule type" value="Genomic_DNA"/>
</dbReference>
<feature type="region of interest" description="Disordered" evidence="1">
    <location>
        <begin position="47"/>
        <end position="146"/>
    </location>
</feature>
<evidence type="ECO:0000313" key="2">
    <source>
        <dbReference type="EMBL" id="PPQ92106.1"/>
    </source>
</evidence>
<feature type="compositionally biased region" description="Basic and acidic residues" evidence="1">
    <location>
        <begin position="90"/>
        <end position="128"/>
    </location>
</feature>
<reference evidence="2 3" key="1">
    <citation type="journal article" date="2018" name="Evol. Lett.">
        <title>Horizontal gene cluster transfer increased hallucinogenic mushroom diversity.</title>
        <authorList>
            <person name="Reynolds H.T."/>
            <person name="Vijayakumar V."/>
            <person name="Gluck-Thaler E."/>
            <person name="Korotkin H.B."/>
            <person name="Matheny P.B."/>
            <person name="Slot J.C."/>
        </authorList>
    </citation>
    <scope>NUCLEOTIDE SEQUENCE [LARGE SCALE GENOMIC DNA]</scope>
    <source>
        <strain evidence="2 3">2631</strain>
    </source>
</reference>